<dbReference type="EMBL" id="JAIWJX010000002">
    <property type="protein sequence ID" value="MCK6258668.1"/>
    <property type="molecule type" value="Genomic_DNA"/>
</dbReference>
<comment type="caution">
    <text evidence="1">The sequence shown here is derived from an EMBL/GenBank/DDBJ whole genome shotgun (WGS) entry which is preliminary data.</text>
</comment>
<dbReference type="RefSeq" id="WP_248253919.1">
    <property type="nucleotide sequence ID" value="NZ_JAIWJX010000002.1"/>
</dbReference>
<name>A0A9X1XFI1_9BACL</name>
<proteinExistence type="predicted"/>
<sequence>MYFYEVFPPNNPAHNVKSTQELKDLFDDIGIKERLYSFRDVEPQQIYGEMDKNQTLIISYINENKQKQFTTMPLPLERGFFVMYRLTHFLHILKMVEEKLKEDNILNTSFNDQDIETFIK</sequence>
<keyword evidence="2" id="KW-1185">Reference proteome</keyword>
<protein>
    <submittedName>
        <fullName evidence="1">Uncharacterized protein</fullName>
    </submittedName>
</protein>
<evidence type="ECO:0000313" key="1">
    <source>
        <dbReference type="EMBL" id="MCK6258668.1"/>
    </source>
</evidence>
<gene>
    <name evidence="1" type="ORF">LCY76_19045</name>
</gene>
<dbReference type="Proteomes" id="UP001139011">
    <property type="component" value="Unassembled WGS sequence"/>
</dbReference>
<evidence type="ECO:0000313" key="2">
    <source>
        <dbReference type="Proteomes" id="UP001139011"/>
    </source>
</evidence>
<accession>A0A9X1XFI1</accession>
<dbReference type="AlphaFoldDB" id="A0A9X1XFI1"/>
<reference evidence="1" key="1">
    <citation type="submission" date="2021-09" db="EMBL/GenBank/DDBJ databases">
        <title>Genome analysis of Fictibacillus sp. KIGAM418 isolated from marine sediment.</title>
        <authorList>
            <person name="Seo M.-J."/>
            <person name="Cho E.-S."/>
            <person name="Hwang C.Y."/>
        </authorList>
    </citation>
    <scope>NUCLEOTIDE SEQUENCE</scope>
    <source>
        <strain evidence="1">KIGAM418</strain>
    </source>
</reference>
<organism evidence="1 2">
    <name type="scientific">Fictibacillus marinisediminis</name>
    <dbReference type="NCBI Taxonomy" id="2878389"/>
    <lineage>
        <taxon>Bacteria</taxon>
        <taxon>Bacillati</taxon>
        <taxon>Bacillota</taxon>
        <taxon>Bacilli</taxon>
        <taxon>Bacillales</taxon>
        <taxon>Fictibacillaceae</taxon>
        <taxon>Fictibacillus</taxon>
    </lineage>
</organism>